<evidence type="ECO:0000313" key="4">
    <source>
        <dbReference type="EMBL" id="CAG9786044.1"/>
    </source>
</evidence>
<feature type="coiled-coil region" evidence="1">
    <location>
        <begin position="96"/>
        <end position="123"/>
    </location>
</feature>
<accession>A0A9N9QYU7</accession>
<feature type="compositionally biased region" description="Basic residues" evidence="2">
    <location>
        <begin position="1"/>
        <end position="14"/>
    </location>
</feature>
<protein>
    <submittedName>
        <fullName evidence="4">Uncharacterized protein</fullName>
    </submittedName>
</protein>
<evidence type="ECO:0000313" key="5">
    <source>
        <dbReference type="Proteomes" id="UP001153714"/>
    </source>
</evidence>
<keyword evidence="5" id="KW-1185">Reference proteome</keyword>
<reference evidence="4" key="2">
    <citation type="submission" date="2022-10" db="EMBL/GenBank/DDBJ databases">
        <authorList>
            <consortium name="ENA_rothamsted_submissions"/>
            <consortium name="culmorum"/>
            <person name="King R."/>
        </authorList>
    </citation>
    <scope>NUCLEOTIDE SEQUENCE</scope>
</reference>
<feature type="transmembrane region" description="Helical" evidence="3">
    <location>
        <begin position="38"/>
        <end position="55"/>
    </location>
</feature>
<dbReference type="OrthoDB" id="7372525at2759"/>
<name>A0A9N9QYU7_9NEOP</name>
<dbReference type="Proteomes" id="UP001153714">
    <property type="component" value="Chromosome 15"/>
</dbReference>
<keyword evidence="3" id="KW-1133">Transmembrane helix</keyword>
<evidence type="ECO:0000256" key="2">
    <source>
        <dbReference type="SAM" id="MobiDB-lite"/>
    </source>
</evidence>
<evidence type="ECO:0000256" key="3">
    <source>
        <dbReference type="SAM" id="Phobius"/>
    </source>
</evidence>
<evidence type="ECO:0000256" key="1">
    <source>
        <dbReference type="SAM" id="Coils"/>
    </source>
</evidence>
<proteinExistence type="predicted"/>
<gene>
    <name evidence="4" type="ORF">DIATSA_LOCUS4029</name>
</gene>
<feature type="region of interest" description="Disordered" evidence="2">
    <location>
        <begin position="1"/>
        <end position="29"/>
    </location>
</feature>
<organism evidence="4 5">
    <name type="scientific">Diatraea saccharalis</name>
    <name type="common">sugarcane borer</name>
    <dbReference type="NCBI Taxonomy" id="40085"/>
    <lineage>
        <taxon>Eukaryota</taxon>
        <taxon>Metazoa</taxon>
        <taxon>Ecdysozoa</taxon>
        <taxon>Arthropoda</taxon>
        <taxon>Hexapoda</taxon>
        <taxon>Insecta</taxon>
        <taxon>Pterygota</taxon>
        <taxon>Neoptera</taxon>
        <taxon>Endopterygota</taxon>
        <taxon>Lepidoptera</taxon>
        <taxon>Glossata</taxon>
        <taxon>Ditrysia</taxon>
        <taxon>Pyraloidea</taxon>
        <taxon>Crambidae</taxon>
        <taxon>Crambinae</taxon>
        <taxon>Diatraea</taxon>
    </lineage>
</organism>
<keyword evidence="1" id="KW-0175">Coiled coil</keyword>
<reference evidence="4" key="1">
    <citation type="submission" date="2021-12" db="EMBL/GenBank/DDBJ databases">
        <authorList>
            <person name="King R."/>
        </authorList>
    </citation>
    <scope>NUCLEOTIDE SEQUENCE</scope>
</reference>
<dbReference type="AlphaFoldDB" id="A0A9N9QYU7"/>
<keyword evidence="3" id="KW-0472">Membrane</keyword>
<keyword evidence="3" id="KW-0812">Transmembrane</keyword>
<dbReference type="EMBL" id="OU893346">
    <property type="protein sequence ID" value="CAG9786044.1"/>
    <property type="molecule type" value="Genomic_DNA"/>
</dbReference>
<sequence>MERGRKSRRGRYHSSNRNMPHINTPPQQPKPHSFLHSLYTFFIMSTLMALIYMMLQYHCQNCRDKCDINNISKNLDDIAKNLSKMKDGYYDLELKISKFSQELPKLEGQIDILEALANTMEKKQLDNGDPQIRQLIPTVDNYLKMPEFKNKSEMCTTCSAESLKREVNQD</sequence>